<feature type="region of interest" description="Disordered" evidence="9">
    <location>
        <begin position="1028"/>
        <end position="1067"/>
    </location>
</feature>
<evidence type="ECO:0000256" key="4">
    <source>
        <dbReference type="ARBA" id="ARBA00022692"/>
    </source>
</evidence>
<dbReference type="GO" id="GO:0005886">
    <property type="term" value="C:plasma membrane"/>
    <property type="evidence" value="ECO:0007669"/>
    <property type="project" value="TreeGrafter"/>
</dbReference>
<feature type="compositionally biased region" description="Polar residues" evidence="9">
    <location>
        <begin position="273"/>
        <end position="285"/>
    </location>
</feature>
<proteinExistence type="predicted"/>
<keyword evidence="12" id="KW-1185">Reference proteome</keyword>
<dbReference type="OrthoDB" id="9999863at2759"/>
<evidence type="ECO:0000256" key="2">
    <source>
        <dbReference type="ARBA" id="ARBA00022448"/>
    </source>
</evidence>
<evidence type="ECO:0000256" key="7">
    <source>
        <dbReference type="ARBA" id="ARBA00023065"/>
    </source>
</evidence>
<evidence type="ECO:0000256" key="10">
    <source>
        <dbReference type="SAM" id="Phobius"/>
    </source>
</evidence>
<keyword evidence="6 10" id="KW-1133">Transmembrane helix</keyword>
<feature type="compositionally biased region" description="Low complexity" evidence="9">
    <location>
        <begin position="1106"/>
        <end position="1126"/>
    </location>
</feature>
<gene>
    <name evidence="11" type="ORF">BCV69DRAFT_299460</name>
</gene>
<dbReference type="PANTHER" id="PTHR31064:SF30">
    <property type="entry name" value="HIGH-AFFINITY POTASSIUM TRANSPORT PROTEIN-RELATED"/>
    <property type="match status" value="1"/>
</dbReference>
<evidence type="ECO:0000256" key="3">
    <source>
        <dbReference type="ARBA" id="ARBA00022538"/>
    </source>
</evidence>
<accession>A0A316U667</accession>
<feature type="transmembrane region" description="Helical" evidence="10">
    <location>
        <begin position="106"/>
        <end position="127"/>
    </location>
</feature>
<reference evidence="11 12" key="1">
    <citation type="journal article" date="2018" name="Mol. Biol. Evol.">
        <title>Broad Genomic Sampling Reveals a Smut Pathogenic Ancestry of the Fungal Clade Ustilaginomycotina.</title>
        <authorList>
            <person name="Kijpornyongpan T."/>
            <person name="Mondo S.J."/>
            <person name="Barry K."/>
            <person name="Sandor L."/>
            <person name="Lee J."/>
            <person name="Lipzen A."/>
            <person name="Pangilinan J."/>
            <person name="LaButti K."/>
            <person name="Hainaut M."/>
            <person name="Henrissat B."/>
            <person name="Grigoriev I.V."/>
            <person name="Spatafora J.W."/>
            <person name="Aime M.C."/>
        </authorList>
    </citation>
    <scope>NUCLEOTIDE SEQUENCE [LARGE SCALE GENOMIC DNA]</scope>
    <source>
        <strain evidence="11 12">MCA 4718</strain>
    </source>
</reference>
<feature type="region of interest" description="Disordered" evidence="9">
    <location>
        <begin position="1091"/>
        <end position="1214"/>
    </location>
</feature>
<dbReference type="NCBIfam" id="TIGR00934">
    <property type="entry name" value="2a38euk"/>
    <property type="match status" value="1"/>
</dbReference>
<feature type="compositionally biased region" description="Polar residues" evidence="9">
    <location>
        <begin position="1055"/>
        <end position="1066"/>
    </location>
</feature>
<name>A0A316U667_9BASI</name>
<keyword evidence="5" id="KW-0630">Potassium</keyword>
<dbReference type="InterPro" id="IPR004773">
    <property type="entry name" value="K/Na_transp_Trk1/HKT1"/>
</dbReference>
<dbReference type="EMBL" id="KZ819328">
    <property type="protein sequence ID" value="PWN20324.1"/>
    <property type="molecule type" value="Genomic_DNA"/>
</dbReference>
<feature type="transmembrane region" description="Helical" evidence="10">
    <location>
        <begin position="755"/>
        <end position="776"/>
    </location>
</feature>
<dbReference type="InterPro" id="IPR003445">
    <property type="entry name" value="Cat_transpt"/>
</dbReference>
<dbReference type="RefSeq" id="XP_025347484.1">
    <property type="nucleotide sequence ID" value="XM_025494333.1"/>
</dbReference>
<feature type="compositionally biased region" description="Polar residues" evidence="9">
    <location>
        <begin position="1149"/>
        <end position="1159"/>
    </location>
</feature>
<sequence length="1214" mass="134713">MVWGLRTNGLTSTQRVKEEPTVPAFLQPANRFWNRVAALLRAELNFYRIHVLFFVFVPLIAACIFWGSNEDNNIPFIDCYFVCVSAMTVTGLVTINISTATIWQQVILFILMWIGNISAVSVTMIAVRRHFFRVKFDRVIKSNAAARKRAQDVEQAHNLEKRKEMIRLRRMIGLGGKHRHHRSPDDSDDGLSPATTSSTQRMAEAELEAERLQRLKKKKEVTKKRKGPLTADMVVRVDQPAVLINGNGIPSSGRNSPRRSIEEEDDSRRPMPEQSTVQQGSILNTSEEHPHAGSSGGQQPFVRVSSPPELSSLQTQRRKSILSAEDGLTESPQELRQSSGNSKSATPEVASIRFEEGLNPVRSHQSEGKGKDEAEGGDATRSPGFPSLPRIDQGRMTHFDEDAVAPSTMRRRRGSDPSGADRERTRRGSESALNPNSMRPYGQLRSGALGANGGDRMPRSQTIEFADPPRVAPGDRRRFQQEHPERGYTTGVIPPTGVGMQRQRTLDRTYTAPGFTPLAMTRTTTMTAKQRGFGGFPTPFEIAGNVLSKALPRAREKLMRSTTMPRTATIASTHAYSLGKETDAASKTAPYLSFDVSVSGNSMFHSLTEAQRDELGGVEYRALDFLAKIVPIYFFGVIFFMVVLVAPYLASRSFDKYRPVFESQAPHVPNTTWFWLFQTISAYSNTGMSLIDTSMTNLSDAYFLLIPMGILILIGNTAFPIFLRFWIWICSLCVPKESRSYETLRFILDHPRRCFVYLFPSSQTWFLLAIIIGLTATDWIAFEVLDIGNPQLEEIPVPQRIFDGLFQSLAVRAAGFQVVSLLDIAPAVQFLYVVMMYISAYPLALSVRSTNVYEERSLGVFTEKGGDDDEEEELPSTASARKWGSYLSAHARRQLAFDMWWLGFALWLVCIIERTQIQDADSNGWFTVFSCLFELTSAYGTVGLSTGTPYDNFSLSGRFRTLSKLVVIATMTRGRHRGLPVAIDRSILLPNDLDEQDAAEEAWSIVENERNRSMDVYRSGSIPFPTPYYQGGERGGIMESDYKENSPSPMERTPSRINSDPQSQYTGFAPVFGLSESRSPEKPFYLDAIREDKGATPQDTPKGEEAPYTASAPTTTAADTSPSVSSLESGRTTGSIKGKERQRGPSEATILTPSSQRRSSGADADPAAAPQLRTAGVDDAEGDDPQLLERYGSSGDRMTEGPKSASVSDEKEAS</sequence>
<dbReference type="Proteomes" id="UP000245942">
    <property type="component" value="Unassembled WGS sequence"/>
</dbReference>
<feature type="compositionally biased region" description="Polar residues" evidence="9">
    <location>
        <begin position="330"/>
        <end position="345"/>
    </location>
</feature>
<dbReference type="PANTHER" id="PTHR31064">
    <property type="entry name" value="POTASSIUM TRANSPORT PROTEIN DDB_G0292412-RELATED"/>
    <property type="match status" value="1"/>
</dbReference>
<comment type="subcellular location">
    <subcellularLocation>
        <location evidence="1">Membrane</location>
        <topology evidence="1">Multi-pass membrane protein</topology>
    </subcellularLocation>
</comment>
<feature type="transmembrane region" description="Helical" evidence="10">
    <location>
        <begin position="701"/>
        <end position="734"/>
    </location>
</feature>
<dbReference type="AlphaFoldDB" id="A0A316U667"/>
<evidence type="ECO:0000313" key="12">
    <source>
        <dbReference type="Proteomes" id="UP000245942"/>
    </source>
</evidence>
<dbReference type="STRING" id="1684307.A0A316U667"/>
<feature type="compositionally biased region" description="Basic and acidic residues" evidence="9">
    <location>
        <begin position="419"/>
        <end position="429"/>
    </location>
</feature>
<evidence type="ECO:0000256" key="1">
    <source>
        <dbReference type="ARBA" id="ARBA00004141"/>
    </source>
</evidence>
<feature type="transmembrane region" description="Helical" evidence="10">
    <location>
        <begin position="630"/>
        <end position="650"/>
    </location>
</feature>
<protein>
    <submittedName>
        <fullName evidence="11">TrkH-domain-containing protein</fullName>
    </submittedName>
</protein>
<dbReference type="GO" id="GO:0140107">
    <property type="term" value="F:high-affinity potassium ion transmembrane transporter activity"/>
    <property type="evidence" value="ECO:0007669"/>
    <property type="project" value="TreeGrafter"/>
</dbReference>
<dbReference type="GO" id="GO:0030007">
    <property type="term" value="P:intracellular potassium ion homeostasis"/>
    <property type="evidence" value="ECO:0007669"/>
    <property type="project" value="TreeGrafter"/>
</dbReference>
<dbReference type="GeneID" id="37016067"/>
<evidence type="ECO:0000256" key="6">
    <source>
        <dbReference type="ARBA" id="ARBA00022989"/>
    </source>
</evidence>
<feature type="compositionally biased region" description="Basic and acidic residues" evidence="9">
    <location>
        <begin position="364"/>
        <end position="374"/>
    </location>
</feature>
<feature type="transmembrane region" description="Helical" evidence="10">
    <location>
        <begin position="830"/>
        <end position="847"/>
    </location>
</feature>
<dbReference type="GO" id="GO:1990573">
    <property type="term" value="P:potassium ion import across plasma membrane"/>
    <property type="evidence" value="ECO:0007669"/>
    <property type="project" value="TreeGrafter"/>
</dbReference>
<keyword evidence="3" id="KW-0633">Potassium transport</keyword>
<dbReference type="InterPro" id="IPR051143">
    <property type="entry name" value="TrkH_K-transport"/>
</dbReference>
<evidence type="ECO:0000313" key="11">
    <source>
        <dbReference type="EMBL" id="PWN20324.1"/>
    </source>
</evidence>
<feature type="region of interest" description="Disordered" evidence="9">
    <location>
        <begin position="175"/>
        <end position="207"/>
    </location>
</feature>
<keyword evidence="8 10" id="KW-0472">Membrane</keyword>
<feature type="region of interest" description="Disordered" evidence="9">
    <location>
        <begin position="243"/>
        <end position="498"/>
    </location>
</feature>
<keyword evidence="2" id="KW-0813">Transport</keyword>
<organism evidence="11 12">
    <name type="scientific">Pseudomicrostroma glucosiphilum</name>
    <dbReference type="NCBI Taxonomy" id="1684307"/>
    <lineage>
        <taxon>Eukaryota</taxon>
        <taxon>Fungi</taxon>
        <taxon>Dikarya</taxon>
        <taxon>Basidiomycota</taxon>
        <taxon>Ustilaginomycotina</taxon>
        <taxon>Exobasidiomycetes</taxon>
        <taxon>Microstromatales</taxon>
        <taxon>Microstromatales incertae sedis</taxon>
        <taxon>Pseudomicrostroma</taxon>
    </lineage>
</organism>
<dbReference type="Pfam" id="PF02386">
    <property type="entry name" value="TrkH"/>
    <property type="match status" value="1"/>
</dbReference>
<feature type="transmembrane region" description="Helical" evidence="10">
    <location>
        <begin position="49"/>
        <end position="67"/>
    </location>
</feature>
<feature type="transmembrane region" description="Helical" evidence="10">
    <location>
        <begin position="79"/>
        <end position="100"/>
    </location>
</feature>
<evidence type="ECO:0000256" key="8">
    <source>
        <dbReference type="ARBA" id="ARBA00023136"/>
    </source>
</evidence>
<evidence type="ECO:0000256" key="9">
    <source>
        <dbReference type="SAM" id="MobiDB-lite"/>
    </source>
</evidence>
<feature type="compositionally biased region" description="Basic and acidic residues" evidence="9">
    <location>
        <begin position="392"/>
        <end position="401"/>
    </location>
</feature>
<evidence type="ECO:0000256" key="5">
    <source>
        <dbReference type="ARBA" id="ARBA00022958"/>
    </source>
</evidence>
<feature type="compositionally biased region" description="Basic and acidic residues" evidence="9">
    <location>
        <begin position="473"/>
        <end position="486"/>
    </location>
</feature>
<keyword evidence="7" id="KW-0406">Ion transport</keyword>
<keyword evidence="4 10" id="KW-0812">Transmembrane</keyword>